<dbReference type="PANTHER" id="PTHR31272">
    <property type="entry name" value="CYTOCHROME C-TYPE BIOGENESIS PROTEIN HI_1454-RELATED"/>
    <property type="match status" value="1"/>
</dbReference>
<feature type="transmembrane region" description="Helical" evidence="2">
    <location>
        <begin position="216"/>
        <end position="238"/>
    </location>
</feature>
<keyword evidence="2" id="KW-1133">Transmembrane helix</keyword>
<proteinExistence type="predicted"/>
<keyword evidence="2 3" id="KW-0812">Transmembrane</keyword>
<protein>
    <submittedName>
        <fullName evidence="3">Cytochrome c biogenesis protein transmembrane region</fullName>
    </submittedName>
</protein>
<keyword evidence="3" id="KW-0934">Plastid</keyword>
<sequence length="243" mass="27096">MDPTTIELDIFFVQQSLNQLVSQQINSVTIISSVIIFTGGVLTSFNPCMLSTLPFTLAYLSQQKASSLYYLNFTTGLMLSLLITSGSFIIVQHSSLTILNTLPLLRPLILITTGLSLLKLINLSNIGPGSSSSHHKSKYSLQEVFWIGLFLGFTLSPCSAPVFITLLTWITYTRKLAIGVFFVSTYMLGYIFPILLSMVSVYFLKKIQLCSIQMYSIVPFSSFVITTTGMFSIFHIFFNQLIL</sequence>
<feature type="transmembrane region" description="Helical" evidence="2">
    <location>
        <begin position="144"/>
        <end position="170"/>
    </location>
</feature>
<feature type="transmembrane region" description="Helical" evidence="2">
    <location>
        <begin position="30"/>
        <end position="57"/>
    </location>
</feature>
<keyword evidence="2" id="KW-0472">Membrane</keyword>
<dbReference type="RefSeq" id="YP_009294303.1">
    <property type="nucleotide sequence ID" value="NC_031147.1"/>
</dbReference>
<accession>A0A1C9CH66</accession>
<feature type="transmembrane region" description="Helical" evidence="2">
    <location>
        <begin position="69"/>
        <end position="92"/>
    </location>
</feature>
<feature type="transmembrane region" description="Helical" evidence="2">
    <location>
        <begin position="104"/>
        <end position="123"/>
    </location>
</feature>
<evidence type="ECO:0000256" key="2">
    <source>
        <dbReference type="SAM" id="Phobius"/>
    </source>
</evidence>
<dbReference type="GO" id="GO:0017004">
    <property type="term" value="P:cytochrome complex assembly"/>
    <property type="evidence" value="ECO:0007669"/>
    <property type="project" value="UniProtKB-KW"/>
</dbReference>
<dbReference type="GeneID" id="29070245"/>
<dbReference type="InterPro" id="IPR051790">
    <property type="entry name" value="Cytochrome_c-biogenesis_DsbD"/>
</dbReference>
<gene>
    <name evidence="3" type="primary">dsbD</name>
    <name evidence="3" type="ORF">Palma_111</name>
</gene>
<geneLocation type="plastid" evidence="3"/>
<feature type="transmembrane region" description="Helical" evidence="2">
    <location>
        <begin position="176"/>
        <end position="204"/>
    </location>
</feature>
<organism evidence="3">
    <name type="scientific">Palmaria palmata</name>
    <name type="common">Dulse</name>
    <name type="synonym">Rhodymenia palmata</name>
    <dbReference type="NCBI Taxonomy" id="2822"/>
    <lineage>
        <taxon>Eukaryota</taxon>
        <taxon>Rhodophyta</taxon>
        <taxon>Florideophyceae</taxon>
        <taxon>Nemaliophycidae</taxon>
        <taxon>Palmariales</taxon>
        <taxon>Palmariaceae</taxon>
        <taxon>Palmaria</taxon>
    </lineage>
</organism>
<dbReference type="EMBL" id="KX284726">
    <property type="protein sequence ID" value="AOM67743.1"/>
    <property type="molecule type" value="Genomic_DNA"/>
</dbReference>
<name>A0A1C9CH66_PALPL</name>
<reference evidence="3" key="1">
    <citation type="journal article" date="2018" name="PLoS ONE">
        <title>Plastid genome analysis of three Nemaliophycidae red algal species suggests environmental adaptation for iron limited habitats.</title>
        <authorList>
            <person name="Cho C.H."/>
            <person name="Choi J.W."/>
            <person name="Lam D.W."/>
            <person name="Kim K.M."/>
            <person name="Yoon H.S."/>
        </authorList>
    </citation>
    <scope>NUCLEOTIDE SEQUENCE</scope>
</reference>
<dbReference type="AlphaFoldDB" id="A0A1C9CH66"/>
<dbReference type="PANTHER" id="PTHR31272:SF6">
    <property type="entry name" value="CYTOCHROME C-TYPE BIOGENESIS CCDA-LIKE CHLOROPLASTIC PROTEIN"/>
    <property type="match status" value="1"/>
</dbReference>
<evidence type="ECO:0000313" key="3">
    <source>
        <dbReference type="EMBL" id="AOM67743.1"/>
    </source>
</evidence>
<evidence type="ECO:0000256" key="1">
    <source>
        <dbReference type="ARBA" id="ARBA00022748"/>
    </source>
</evidence>
<keyword evidence="1" id="KW-0201">Cytochrome c-type biogenesis</keyword>